<accession>A0AAQ3RR05</accession>
<name>A0AAQ3RR05_VIGMU</name>
<dbReference type="Proteomes" id="UP001374535">
    <property type="component" value="Chromosome 6"/>
</dbReference>
<evidence type="ECO:0000313" key="1">
    <source>
        <dbReference type="EMBL" id="WVZ04584.1"/>
    </source>
</evidence>
<gene>
    <name evidence="1" type="ORF">V8G54_017930</name>
</gene>
<organism evidence="1 2">
    <name type="scientific">Vigna mungo</name>
    <name type="common">Black gram</name>
    <name type="synonym">Phaseolus mungo</name>
    <dbReference type="NCBI Taxonomy" id="3915"/>
    <lineage>
        <taxon>Eukaryota</taxon>
        <taxon>Viridiplantae</taxon>
        <taxon>Streptophyta</taxon>
        <taxon>Embryophyta</taxon>
        <taxon>Tracheophyta</taxon>
        <taxon>Spermatophyta</taxon>
        <taxon>Magnoliopsida</taxon>
        <taxon>eudicotyledons</taxon>
        <taxon>Gunneridae</taxon>
        <taxon>Pentapetalae</taxon>
        <taxon>rosids</taxon>
        <taxon>fabids</taxon>
        <taxon>Fabales</taxon>
        <taxon>Fabaceae</taxon>
        <taxon>Papilionoideae</taxon>
        <taxon>50 kb inversion clade</taxon>
        <taxon>NPAAA clade</taxon>
        <taxon>indigoferoid/millettioid clade</taxon>
        <taxon>Phaseoleae</taxon>
        <taxon>Vigna</taxon>
    </lineage>
</organism>
<dbReference type="EMBL" id="CP144695">
    <property type="protein sequence ID" value="WVZ04584.1"/>
    <property type="molecule type" value="Genomic_DNA"/>
</dbReference>
<evidence type="ECO:0000313" key="2">
    <source>
        <dbReference type="Proteomes" id="UP001374535"/>
    </source>
</evidence>
<keyword evidence="2" id="KW-1185">Reference proteome</keyword>
<proteinExistence type="predicted"/>
<dbReference type="AlphaFoldDB" id="A0AAQ3RR05"/>
<reference evidence="1 2" key="1">
    <citation type="journal article" date="2023" name="Life. Sci Alliance">
        <title>Evolutionary insights into 3D genome organization and epigenetic landscape of Vigna mungo.</title>
        <authorList>
            <person name="Junaid A."/>
            <person name="Singh B."/>
            <person name="Bhatia S."/>
        </authorList>
    </citation>
    <scope>NUCLEOTIDE SEQUENCE [LARGE SCALE GENOMIC DNA]</scope>
    <source>
        <strain evidence="1">Urdbean</strain>
    </source>
</reference>
<sequence length="108" mass="12877">MQDLGRYPLHCRRRRLHISRHHFLLPPPQITALSHIYPPICMLQESQKFKVELQKLSDDVDEFGDALDEFHQLYLVFVANALLDFYSKHDRVPQVRKLFYEMPEVDGK</sequence>
<protein>
    <submittedName>
        <fullName evidence="1">Uncharacterized protein</fullName>
    </submittedName>
</protein>